<evidence type="ECO:0000256" key="1">
    <source>
        <dbReference type="ARBA" id="ARBA00004141"/>
    </source>
</evidence>
<evidence type="ECO:0000256" key="3">
    <source>
        <dbReference type="ARBA" id="ARBA00022692"/>
    </source>
</evidence>
<dbReference type="GO" id="GO:0000139">
    <property type="term" value="C:Golgi membrane"/>
    <property type="evidence" value="ECO:0007669"/>
    <property type="project" value="UniProtKB-SubCell"/>
</dbReference>
<dbReference type="GO" id="GO:0015165">
    <property type="term" value="F:pyrimidine nucleotide-sugar transmembrane transporter activity"/>
    <property type="evidence" value="ECO:0007669"/>
    <property type="project" value="InterPro"/>
</dbReference>
<dbReference type="InterPro" id="IPR007271">
    <property type="entry name" value="Nuc_sug_transpt"/>
</dbReference>
<dbReference type="Pfam" id="PF04142">
    <property type="entry name" value="Nuc_sug_transp"/>
    <property type="match status" value="1"/>
</dbReference>
<feature type="transmembrane region" description="Helical" evidence="6">
    <location>
        <begin position="64"/>
        <end position="87"/>
    </location>
</feature>
<reference evidence="8" key="1">
    <citation type="submission" date="2025-08" db="UniProtKB">
        <authorList>
            <consortium name="RefSeq"/>
        </authorList>
    </citation>
    <scope>IDENTIFICATION</scope>
    <source>
        <tissue evidence="8">Liver</tissue>
    </source>
</reference>
<keyword evidence="7" id="KW-1185">Reference proteome</keyword>
<dbReference type="GeneID" id="102736990"/>
<evidence type="ECO:0000313" key="8">
    <source>
        <dbReference type="RefSeq" id="XP_030889484.1"/>
    </source>
</evidence>
<dbReference type="Proteomes" id="UP000245341">
    <property type="component" value="Unplaced"/>
</dbReference>
<accession>A0A7F8R8D9</accession>
<protein>
    <submittedName>
        <fullName evidence="8">UDP-galactose translocator isoform X2</fullName>
    </submittedName>
</protein>
<proteinExistence type="predicted"/>
<dbReference type="PANTHER" id="PTHR10231">
    <property type="entry name" value="NUCLEOTIDE-SUGAR TRANSMEMBRANE TRANSPORTER"/>
    <property type="match status" value="1"/>
</dbReference>
<evidence type="ECO:0000256" key="2">
    <source>
        <dbReference type="ARBA" id="ARBA00022597"/>
    </source>
</evidence>
<dbReference type="CTD" id="7355"/>
<keyword evidence="4 6" id="KW-1133">Transmembrane helix</keyword>
<keyword evidence="2" id="KW-0813">Transport</keyword>
<keyword evidence="5 6" id="KW-0472">Membrane</keyword>
<keyword evidence="2" id="KW-0762">Sugar transport</keyword>
<keyword evidence="3 6" id="KW-0812">Transmembrane</keyword>
<comment type="subcellular location">
    <subcellularLocation>
        <location evidence="1">Membrane</location>
        <topology evidence="1">Multi-pass membrane protein</topology>
    </subcellularLocation>
</comment>
<evidence type="ECO:0000256" key="6">
    <source>
        <dbReference type="SAM" id="Phobius"/>
    </source>
</evidence>
<dbReference type="AlphaFoldDB" id="A0A7F8R8D9"/>
<evidence type="ECO:0000256" key="5">
    <source>
        <dbReference type="ARBA" id="ARBA00023136"/>
    </source>
</evidence>
<evidence type="ECO:0000313" key="7">
    <source>
        <dbReference type="Proteomes" id="UP000245341"/>
    </source>
</evidence>
<organism evidence="7 8">
    <name type="scientific">Leptonychotes weddellii</name>
    <name type="common">Weddell seal</name>
    <name type="synonym">Otaria weddellii</name>
    <dbReference type="NCBI Taxonomy" id="9713"/>
    <lineage>
        <taxon>Eukaryota</taxon>
        <taxon>Metazoa</taxon>
        <taxon>Chordata</taxon>
        <taxon>Craniata</taxon>
        <taxon>Vertebrata</taxon>
        <taxon>Euteleostomi</taxon>
        <taxon>Mammalia</taxon>
        <taxon>Eutheria</taxon>
        <taxon>Laurasiatheria</taxon>
        <taxon>Carnivora</taxon>
        <taxon>Caniformia</taxon>
        <taxon>Pinnipedia</taxon>
        <taxon>Phocidae</taxon>
        <taxon>Monachinae</taxon>
        <taxon>Lobodontini</taxon>
        <taxon>Leptonychotes</taxon>
    </lineage>
</organism>
<name>A0A7F8R8D9_LEPWE</name>
<evidence type="ECO:0000256" key="4">
    <source>
        <dbReference type="ARBA" id="ARBA00022989"/>
    </source>
</evidence>
<dbReference type="RefSeq" id="XP_030889484.1">
    <property type="nucleotide sequence ID" value="XM_031033624.1"/>
</dbReference>
<sequence length="336" mass="35514">MAAVGSGGSTAAAGPGAVSAGALEPGTANAAHRRLKYISLAVLVVQNASLILSIRYARTLPGDRFFATTAVVMAEVLKGLTCLLLLFAQKRGNVKHLALFLHEAVLVQYVDTLKLAVPSLIYTLQNNLQYVAISNLPAATFQSAPRCRQSPCLRLRLGALPSPAAAGAAAAPEAVFPSRRPQHGALSAQVSAGEVRAGGGGSNREGGWVEGVGHLQGPKLPLPGSSGIGRVFSPRSQRLLEGRHRNPSWQTEPPSPGGGFESCLLCRSQPLWGLGWRYCHSRPFFACLPALSWRCPVFHAWESPSQQSLHLCKDKLDKNPTALLVTDACGVQLPVA</sequence>
<feature type="transmembrane region" description="Helical" evidence="6">
    <location>
        <begin position="37"/>
        <end position="58"/>
    </location>
</feature>
<gene>
    <name evidence="8" type="primary">SLC35A2</name>
</gene>